<dbReference type="Proteomes" id="UP000515908">
    <property type="component" value="Chromosome 09"/>
</dbReference>
<proteinExistence type="predicted"/>
<organism evidence="1 2">
    <name type="scientific">Angomonas deanei</name>
    <dbReference type="NCBI Taxonomy" id="59799"/>
    <lineage>
        <taxon>Eukaryota</taxon>
        <taxon>Discoba</taxon>
        <taxon>Euglenozoa</taxon>
        <taxon>Kinetoplastea</taxon>
        <taxon>Metakinetoplastina</taxon>
        <taxon>Trypanosomatida</taxon>
        <taxon>Trypanosomatidae</taxon>
        <taxon>Strigomonadinae</taxon>
        <taxon>Angomonas</taxon>
    </lineage>
</organism>
<sequence length="290" mass="33033">MIVEIFNVIQNQAGIERLYLRNDLEDNDPSHYASTWGAVRKKKITDGRVLLAEFLRRAVSLETVDAKNNALICCAAMLLDLSCLIEDFADYVRRQCLDARFDCCVLTNCGDELDLLCKSGDYIEEGGAEMTQIKGWANGEEGKRSMYTLSIGGESGSGKTRSALQCAKFYRTKHSSVQQQNVLTVYIKVSRENTNVWDPDMEDKDEFTLKAARIMQDMWDKSEKYKRSFPKCKSNAFLEECIKNSATDGVALRHLRVAQGYKWVCDTIKKTQISPSYWNRRSPSMLRSSF</sequence>
<name>A0A7G2CCC6_9TRYP</name>
<reference evidence="1 2" key="1">
    <citation type="submission" date="2020-08" db="EMBL/GenBank/DDBJ databases">
        <authorList>
            <person name="Newling K."/>
            <person name="Davey J."/>
            <person name="Forrester S."/>
        </authorList>
    </citation>
    <scope>NUCLEOTIDE SEQUENCE [LARGE SCALE GENOMIC DNA]</scope>
    <source>
        <strain evidence="2">Crithidia deanei Carvalho (ATCC PRA-265)</strain>
    </source>
</reference>
<dbReference type="AlphaFoldDB" id="A0A7G2CCC6"/>
<dbReference type="VEuPathDB" id="TriTrypDB:ADEAN_000494400"/>
<accession>A0A7G2CCC6</accession>
<gene>
    <name evidence="1" type="ORF">ADEAN_000494400</name>
</gene>
<evidence type="ECO:0000313" key="2">
    <source>
        <dbReference type="Proteomes" id="UP000515908"/>
    </source>
</evidence>
<protein>
    <submittedName>
        <fullName evidence="1">Uncharacterized protein</fullName>
    </submittedName>
</protein>
<evidence type="ECO:0000313" key="1">
    <source>
        <dbReference type="EMBL" id="CAD2217466.1"/>
    </source>
</evidence>
<keyword evidence="2" id="KW-1185">Reference proteome</keyword>
<dbReference type="EMBL" id="LR877153">
    <property type="protein sequence ID" value="CAD2217466.1"/>
    <property type="molecule type" value="Genomic_DNA"/>
</dbReference>